<feature type="region of interest" description="Disordered" evidence="1">
    <location>
        <begin position="347"/>
        <end position="482"/>
    </location>
</feature>
<gene>
    <name evidence="2" type="ORF">SMAR0320_LOCUS675</name>
</gene>
<feature type="compositionally biased region" description="Low complexity" evidence="1">
    <location>
        <begin position="347"/>
        <end position="368"/>
    </location>
</feature>
<feature type="region of interest" description="Disordered" evidence="1">
    <location>
        <begin position="91"/>
        <end position="123"/>
    </location>
</feature>
<feature type="compositionally biased region" description="Basic and acidic residues" evidence="1">
    <location>
        <begin position="403"/>
        <end position="424"/>
    </location>
</feature>
<feature type="compositionally biased region" description="Low complexity" evidence="1">
    <location>
        <begin position="268"/>
        <end position="292"/>
    </location>
</feature>
<name>A0A7S2P0Y8_9STRA</name>
<feature type="region of interest" description="Disordered" evidence="1">
    <location>
        <begin position="1"/>
        <end position="45"/>
    </location>
</feature>
<feature type="compositionally biased region" description="Basic and acidic residues" evidence="1">
    <location>
        <begin position="467"/>
        <end position="482"/>
    </location>
</feature>
<feature type="region of interest" description="Disordered" evidence="1">
    <location>
        <begin position="268"/>
        <end position="305"/>
    </location>
</feature>
<feature type="region of interest" description="Disordered" evidence="1">
    <location>
        <begin position="496"/>
        <end position="559"/>
    </location>
</feature>
<dbReference type="EMBL" id="HBGZ01000891">
    <property type="protein sequence ID" value="CAD9571441.1"/>
    <property type="molecule type" value="Transcribed_RNA"/>
</dbReference>
<feature type="region of interest" description="Disordered" evidence="1">
    <location>
        <begin position="177"/>
        <end position="218"/>
    </location>
</feature>
<dbReference type="AlphaFoldDB" id="A0A7S2P0Y8"/>
<feature type="compositionally biased region" description="Low complexity" evidence="1">
    <location>
        <begin position="32"/>
        <end position="41"/>
    </location>
</feature>
<protein>
    <submittedName>
        <fullName evidence="2">Uncharacterized protein</fullName>
    </submittedName>
</protein>
<accession>A0A7S2P0Y8</accession>
<feature type="compositionally biased region" description="Low complexity" evidence="1">
    <location>
        <begin position="199"/>
        <end position="213"/>
    </location>
</feature>
<sequence length="559" mass="61449">MSSLQKQKHKMCKNSIATAPSSNRSRSRSKAGSRPSSSKPAFPDAKFDKHGCCVKHETVQLAEQIRQDGRLLWKEVKMTCPKCASEHHKSRRVTSLGGAGKIKKGRTVHGLPNPLRDHQKSGRNMDVEFNTPFDDQGRCHHHPRVQMATKKVRGGWKILMPACPKCIEAKYDEDCSVASSKSGGSRSSRRSKGRDADDGSVSSRSSKRSVTSRNPPALEGAKFDKNGCCTKHPCLQIAKKKLLGGWKEFRSCPKCLDPSYDDMSEVASVSSKRSTTSFRSTGSRKSTRSVRSNSSRKGGRKTDRYGMLPFDEEGYCHAHPSVRIAKKKALGGWKVIHDICPDCAIDASSNAGSTRSRGSSRKSSGTGRYYDGSGSDASSFKSDRSANSSRSSRKVKIRVKAMKYQDENGKEGRYTGDVNDDHQPHGQGKIKYKDGTAFDGVWSEGSQVHGKSYRAKSSRSGSSGKKKKDDWSSGRREGEGGKKVVKRMKWLDYYGDPGEYTGEVDSSGMPDGKGSMKYDHGLIQDGNWKGGQFVEGSDEEVGKKKSNAKAKKSSRRKEP</sequence>
<feature type="compositionally biased region" description="Basic residues" evidence="1">
    <location>
        <begin position="391"/>
        <end position="401"/>
    </location>
</feature>
<reference evidence="2" key="1">
    <citation type="submission" date="2021-01" db="EMBL/GenBank/DDBJ databases">
        <authorList>
            <person name="Corre E."/>
            <person name="Pelletier E."/>
            <person name="Niang G."/>
            <person name="Scheremetjew M."/>
            <person name="Finn R."/>
            <person name="Kale V."/>
            <person name="Holt S."/>
            <person name="Cochrane G."/>
            <person name="Meng A."/>
            <person name="Brown T."/>
            <person name="Cohen L."/>
        </authorList>
    </citation>
    <scope>NUCLEOTIDE SEQUENCE</scope>
    <source>
        <strain evidence="2">SM1012Den-03</strain>
    </source>
</reference>
<evidence type="ECO:0000256" key="1">
    <source>
        <dbReference type="SAM" id="MobiDB-lite"/>
    </source>
</evidence>
<organism evidence="2">
    <name type="scientific">Skeletonema marinoi</name>
    <dbReference type="NCBI Taxonomy" id="267567"/>
    <lineage>
        <taxon>Eukaryota</taxon>
        <taxon>Sar</taxon>
        <taxon>Stramenopiles</taxon>
        <taxon>Ochrophyta</taxon>
        <taxon>Bacillariophyta</taxon>
        <taxon>Coscinodiscophyceae</taxon>
        <taxon>Thalassiosirophycidae</taxon>
        <taxon>Thalassiosirales</taxon>
        <taxon>Skeletonemataceae</taxon>
        <taxon>Skeletonema</taxon>
        <taxon>Skeletonema marinoi-dohrnii complex</taxon>
    </lineage>
</organism>
<feature type="compositionally biased region" description="Basic residues" evidence="1">
    <location>
        <begin position="544"/>
        <end position="559"/>
    </location>
</feature>
<proteinExistence type="predicted"/>
<evidence type="ECO:0000313" key="2">
    <source>
        <dbReference type="EMBL" id="CAD9571441.1"/>
    </source>
</evidence>
<feature type="compositionally biased region" description="Basic residues" evidence="1">
    <location>
        <begin position="1"/>
        <end position="12"/>
    </location>
</feature>